<evidence type="ECO:0000256" key="1">
    <source>
        <dbReference type="SAM" id="MobiDB-lite"/>
    </source>
</evidence>
<evidence type="ECO:0000313" key="3">
    <source>
        <dbReference type="EMBL" id="OTF81646.1"/>
    </source>
</evidence>
<dbReference type="EMBL" id="MUJZ01012504">
    <property type="protein sequence ID" value="OTF81646.1"/>
    <property type="molecule type" value="Genomic_DNA"/>
</dbReference>
<dbReference type="AlphaFoldDB" id="A0A1Y3BPW7"/>
<dbReference type="Proteomes" id="UP000194236">
    <property type="component" value="Unassembled WGS sequence"/>
</dbReference>
<proteinExistence type="predicted"/>
<evidence type="ECO:0000313" key="4">
    <source>
        <dbReference type="Proteomes" id="UP000194236"/>
    </source>
</evidence>
<comment type="caution">
    <text evidence="3">The sequence shown here is derived from an EMBL/GenBank/DDBJ whole genome shotgun (WGS) entry which is preliminary data.</text>
</comment>
<keyword evidence="2" id="KW-0812">Transmembrane</keyword>
<sequence>GGFLGDLFRFDSEHTSNVVKVVRYLLALLLIIILVTLINFLIWCLITKRDQSFMASSPPAPPVDESIISGSSPIPQSAPSPQIPPISIISV</sequence>
<evidence type="ECO:0000256" key="2">
    <source>
        <dbReference type="SAM" id="Phobius"/>
    </source>
</evidence>
<reference evidence="3 4" key="1">
    <citation type="submission" date="2017-03" db="EMBL/GenBank/DDBJ databases">
        <title>Genome Survey of Euroglyphus maynei.</title>
        <authorList>
            <person name="Arlian L.G."/>
            <person name="Morgan M.S."/>
            <person name="Rider S.D."/>
        </authorList>
    </citation>
    <scope>NUCLEOTIDE SEQUENCE [LARGE SCALE GENOMIC DNA]</scope>
    <source>
        <strain evidence="3">Arlian Lab</strain>
        <tissue evidence="3">Whole body</tissue>
    </source>
</reference>
<keyword evidence="2" id="KW-0472">Membrane</keyword>
<accession>A0A1Y3BPW7</accession>
<name>A0A1Y3BPW7_EURMA</name>
<keyword evidence="4" id="KW-1185">Reference proteome</keyword>
<feature type="transmembrane region" description="Helical" evidence="2">
    <location>
        <begin position="24"/>
        <end position="46"/>
    </location>
</feature>
<gene>
    <name evidence="3" type="ORF">BLA29_010089</name>
</gene>
<protein>
    <submittedName>
        <fullName evidence="3">Uncharacterized protein</fullName>
    </submittedName>
</protein>
<feature type="non-terminal residue" evidence="3">
    <location>
        <position position="1"/>
    </location>
</feature>
<organism evidence="3 4">
    <name type="scientific">Euroglyphus maynei</name>
    <name type="common">Mayne's house dust mite</name>
    <dbReference type="NCBI Taxonomy" id="6958"/>
    <lineage>
        <taxon>Eukaryota</taxon>
        <taxon>Metazoa</taxon>
        <taxon>Ecdysozoa</taxon>
        <taxon>Arthropoda</taxon>
        <taxon>Chelicerata</taxon>
        <taxon>Arachnida</taxon>
        <taxon>Acari</taxon>
        <taxon>Acariformes</taxon>
        <taxon>Sarcoptiformes</taxon>
        <taxon>Astigmata</taxon>
        <taxon>Psoroptidia</taxon>
        <taxon>Analgoidea</taxon>
        <taxon>Pyroglyphidae</taxon>
        <taxon>Pyroglyphinae</taxon>
        <taxon>Euroglyphus</taxon>
    </lineage>
</organism>
<keyword evidence="2" id="KW-1133">Transmembrane helix</keyword>
<feature type="region of interest" description="Disordered" evidence="1">
    <location>
        <begin position="69"/>
        <end position="91"/>
    </location>
</feature>